<gene>
    <name evidence="1" type="ORF">PSON_ATCC_30995.1.T0160025</name>
</gene>
<dbReference type="EMBL" id="CAJJDN010000016">
    <property type="protein sequence ID" value="CAD8061876.1"/>
    <property type="molecule type" value="Genomic_DNA"/>
</dbReference>
<keyword evidence="2" id="KW-1185">Reference proteome</keyword>
<organism evidence="1 2">
    <name type="scientific">Paramecium sonneborni</name>
    <dbReference type="NCBI Taxonomy" id="65129"/>
    <lineage>
        <taxon>Eukaryota</taxon>
        <taxon>Sar</taxon>
        <taxon>Alveolata</taxon>
        <taxon>Ciliophora</taxon>
        <taxon>Intramacronucleata</taxon>
        <taxon>Oligohymenophorea</taxon>
        <taxon>Peniculida</taxon>
        <taxon>Parameciidae</taxon>
        <taxon>Paramecium</taxon>
    </lineage>
</organism>
<evidence type="ECO:0000313" key="1">
    <source>
        <dbReference type="EMBL" id="CAD8061876.1"/>
    </source>
</evidence>
<dbReference type="AlphaFoldDB" id="A0A8S1LAS5"/>
<comment type="caution">
    <text evidence="1">The sequence shown here is derived from an EMBL/GenBank/DDBJ whole genome shotgun (WGS) entry which is preliminary data.</text>
</comment>
<reference evidence="1" key="1">
    <citation type="submission" date="2021-01" db="EMBL/GenBank/DDBJ databases">
        <authorList>
            <consortium name="Genoscope - CEA"/>
            <person name="William W."/>
        </authorList>
    </citation>
    <scope>NUCLEOTIDE SEQUENCE</scope>
</reference>
<accession>A0A8S1LAS5</accession>
<proteinExistence type="predicted"/>
<name>A0A8S1LAS5_9CILI</name>
<sequence length="102" mass="11994">MDVQIFNQNQISNLGLKLKIQILQKIWEAKESEFQKSLQQFEKQRQFLILLMKKEEDYNRAQAGGEIYLADDSNLNKENIIYSTIIYNVAEVYGITNSFINK</sequence>
<protein>
    <submittedName>
        <fullName evidence="1">Uncharacterized protein</fullName>
    </submittedName>
</protein>
<dbReference type="Proteomes" id="UP000692954">
    <property type="component" value="Unassembled WGS sequence"/>
</dbReference>
<evidence type="ECO:0000313" key="2">
    <source>
        <dbReference type="Proteomes" id="UP000692954"/>
    </source>
</evidence>